<sequence>MPPKLETATACPLGARVTVVSYNSNIRYLIHFSEFYSKNQLLNKLKNLVYERSSSERDIARVMRFIARNVFKRTRQGPHVRKVAVFFSNGPSADEFSINAAVLEYSAFDIIPVVISFNEVPHSSFILSGTESSDDIYDFCERRRSRSPPAYVDAAFILDSSQKMSGATFEKVKDFLSRVLDNFDISSEPVISSTGDRVAMVNHAPPGFKPPTGRSSVKAEFYFVTYSSRELMKRHIQGPVQQLNGAAALGHAIQWTVDNIFLTTHHSRQHKAIIVISAGETSFSNVVLLHIALSGCDYLWYSVQSITRNQALYSTKMLAIFAYFIPCYSSANAIVHLCNTTHPIEQVEDGENNTN</sequence>
<dbReference type="AlphaFoldDB" id="A0A4D9E4V3"/>
<dbReference type="Proteomes" id="UP000297703">
    <property type="component" value="Unassembled WGS sequence"/>
</dbReference>
<dbReference type="CDD" id="cd01450">
    <property type="entry name" value="vWFA_subfamily_ECM"/>
    <property type="match status" value="1"/>
</dbReference>
<protein>
    <submittedName>
        <fullName evidence="2">Putative proline-rich protein 21</fullName>
    </submittedName>
</protein>
<feature type="domain" description="VWFA" evidence="1">
    <location>
        <begin position="153"/>
        <end position="282"/>
    </location>
</feature>
<dbReference type="OrthoDB" id="4473401at2759"/>
<dbReference type="InterPro" id="IPR002035">
    <property type="entry name" value="VWF_A"/>
</dbReference>
<comment type="caution">
    <text evidence="2">The sequence shown here is derived from an EMBL/GenBank/DDBJ whole genome shotgun (WGS) entry which is preliminary data.</text>
</comment>
<gene>
    <name evidence="2" type="ORF">DR999_PMT14457</name>
</gene>
<evidence type="ECO:0000313" key="3">
    <source>
        <dbReference type="Proteomes" id="UP000297703"/>
    </source>
</evidence>
<dbReference type="PANTHER" id="PTHR24020:SF87">
    <property type="entry name" value="COLLAGEN ALPHA-1(VI) CHAIN-LIKE"/>
    <property type="match status" value="1"/>
</dbReference>
<dbReference type="SMART" id="SM00327">
    <property type="entry name" value="VWA"/>
    <property type="match status" value="1"/>
</dbReference>
<dbReference type="InterPro" id="IPR036465">
    <property type="entry name" value="vWFA_dom_sf"/>
</dbReference>
<evidence type="ECO:0000313" key="2">
    <source>
        <dbReference type="EMBL" id="TFK03152.1"/>
    </source>
</evidence>
<dbReference type="InterPro" id="IPR050525">
    <property type="entry name" value="ECM_Assembly_Org"/>
</dbReference>
<dbReference type="Pfam" id="PF00092">
    <property type="entry name" value="VWA"/>
    <property type="match status" value="2"/>
</dbReference>
<dbReference type="PROSITE" id="PS50234">
    <property type="entry name" value="VWFA"/>
    <property type="match status" value="2"/>
</dbReference>
<name>A0A4D9E4V3_9SAUR</name>
<feature type="domain" description="VWFA" evidence="1">
    <location>
        <begin position="1"/>
        <end position="119"/>
    </location>
</feature>
<reference evidence="2 3" key="2">
    <citation type="submission" date="2019-04" db="EMBL/GenBank/DDBJ databases">
        <title>The genome sequence of big-headed turtle.</title>
        <authorList>
            <person name="Gong S."/>
        </authorList>
    </citation>
    <scope>NUCLEOTIDE SEQUENCE [LARGE SCALE GENOMIC DNA]</scope>
    <source>
        <strain evidence="2">DO16091913</strain>
        <tissue evidence="2">Muscle</tissue>
    </source>
</reference>
<evidence type="ECO:0000259" key="1">
    <source>
        <dbReference type="PROSITE" id="PS50234"/>
    </source>
</evidence>
<dbReference type="STRING" id="55544.A0A4D9E4V3"/>
<dbReference type="EMBL" id="QXTE01000166">
    <property type="protein sequence ID" value="TFK03152.1"/>
    <property type="molecule type" value="Genomic_DNA"/>
</dbReference>
<dbReference type="Gene3D" id="3.40.50.410">
    <property type="entry name" value="von Willebrand factor, type A domain"/>
    <property type="match status" value="2"/>
</dbReference>
<organism evidence="2 3">
    <name type="scientific">Platysternon megacephalum</name>
    <name type="common">big-headed turtle</name>
    <dbReference type="NCBI Taxonomy" id="55544"/>
    <lineage>
        <taxon>Eukaryota</taxon>
        <taxon>Metazoa</taxon>
        <taxon>Chordata</taxon>
        <taxon>Craniata</taxon>
        <taxon>Vertebrata</taxon>
        <taxon>Euteleostomi</taxon>
        <taxon>Archelosauria</taxon>
        <taxon>Testudinata</taxon>
        <taxon>Testudines</taxon>
        <taxon>Cryptodira</taxon>
        <taxon>Durocryptodira</taxon>
        <taxon>Testudinoidea</taxon>
        <taxon>Platysternidae</taxon>
        <taxon>Platysternon</taxon>
    </lineage>
</organism>
<dbReference type="PANTHER" id="PTHR24020">
    <property type="entry name" value="COLLAGEN ALPHA"/>
    <property type="match status" value="1"/>
</dbReference>
<dbReference type="SUPFAM" id="SSF53300">
    <property type="entry name" value="vWA-like"/>
    <property type="match status" value="2"/>
</dbReference>
<accession>A0A4D9E4V3</accession>
<reference evidence="2 3" key="1">
    <citation type="submission" date="2019-04" db="EMBL/GenBank/DDBJ databases">
        <title>Draft genome of the big-headed turtle Platysternon megacephalum.</title>
        <authorList>
            <person name="Gong S."/>
        </authorList>
    </citation>
    <scope>NUCLEOTIDE SEQUENCE [LARGE SCALE GENOMIC DNA]</scope>
    <source>
        <strain evidence="2">DO16091913</strain>
        <tissue evidence="2">Muscle</tissue>
    </source>
</reference>
<proteinExistence type="predicted"/>
<keyword evidence="3" id="KW-1185">Reference proteome</keyword>